<evidence type="ECO:0000256" key="2">
    <source>
        <dbReference type="PIRSR" id="PIRSR004976-51"/>
    </source>
</evidence>
<feature type="binding site" evidence="2">
    <location>
        <position position="61"/>
    </location>
    <ligand>
        <name>ATP</name>
        <dbReference type="ChEBI" id="CHEBI:30616"/>
    </ligand>
</feature>
<dbReference type="InterPro" id="IPR011063">
    <property type="entry name" value="TilS/TtcA_N"/>
</dbReference>
<evidence type="ECO:0000313" key="5">
    <source>
        <dbReference type="EMBL" id="MBM6830897.1"/>
    </source>
</evidence>
<reference evidence="5 7" key="3">
    <citation type="journal article" date="2021" name="Sci. Rep.">
        <title>The distribution of antibiotic resistance genes in chicken gut microbiota commensals.</title>
        <authorList>
            <person name="Juricova H."/>
            <person name="Matiasovicova J."/>
            <person name="Kubasova T."/>
            <person name="Cejkova D."/>
            <person name="Rychlik I."/>
        </authorList>
    </citation>
    <scope>NUCLEOTIDE SEQUENCE [LARGE SCALE GENOMIC DNA]</scope>
    <source>
        <strain evidence="5 7">An423</strain>
    </source>
</reference>
<dbReference type="GO" id="GO:0005524">
    <property type="term" value="F:ATP binding"/>
    <property type="evidence" value="ECO:0007669"/>
    <property type="project" value="UniProtKB-KW"/>
</dbReference>
<feature type="domain" description="tRNA(Ile)-lysidine/2-thiocytidine synthase N-terminal" evidence="3">
    <location>
        <begin position="26"/>
        <end position="191"/>
    </location>
</feature>
<name>A0A7W8FZS7_9FIRM</name>
<comment type="caution">
    <text evidence="4">The sequence shown here is derived from an EMBL/GenBank/DDBJ whole genome shotgun (WGS) entry which is preliminary data.</text>
</comment>
<accession>A0A7W8FZS7</accession>
<dbReference type="EMBL" id="JACJLU010000002">
    <property type="protein sequence ID" value="MBM6830897.1"/>
    <property type="molecule type" value="Genomic_DNA"/>
</dbReference>
<dbReference type="Gene3D" id="3.40.50.620">
    <property type="entry name" value="HUPs"/>
    <property type="match status" value="1"/>
</dbReference>
<keyword evidence="1" id="KW-0808">Transferase</keyword>
<dbReference type="AlphaFoldDB" id="A0A7W8FZS7"/>
<dbReference type="GO" id="GO:0016740">
    <property type="term" value="F:transferase activity"/>
    <property type="evidence" value="ECO:0007669"/>
    <property type="project" value="UniProtKB-KW"/>
</dbReference>
<dbReference type="PIRSF" id="PIRSF004976">
    <property type="entry name" value="ATPase_YdaO"/>
    <property type="match status" value="1"/>
</dbReference>
<dbReference type="PANTHER" id="PTHR43686:SF1">
    <property type="entry name" value="AMINOTRAN_5 DOMAIN-CONTAINING PROTEIN"/>
    <property type="match status" value="1"/>
</dbReference>
<feature type="binding site" evidence="2">
    <location>
        <position position="35"/>
    </location>
    <ligand>
        <name>ATP</name>
        <dbReference type="ChEBI" id="CHEBI:30616"/>
    </ligand>
</feature>
<dbReference type="Proteomes" id="UP000521313">
    <property type="component" value="Unassembled WGS sequence"/>
</dbReference>
<reference evidence="5" key="2">
    <citation type="submission" date="2020-08" db="EMBL/GenBank/DDBJ databases">
        <authorList>
            <person name="Cejkova D."/>
            <person name="Kubasova T."/>
            <person name="Jahodarova E."/>
            <person name="Rychlik I."/>
        </authorList>
    </citation>
    <scope>NUCLEOTIDE SEQUENCE</scope>
    <source>
        <strain evidence="5">An423</strain>
    </source>
</reference>
<dbReference type="InterPro" id="IPR035107">
    <property type="entry name" value="tRNA_thiolation_TtcA_Ctu1"/>
</dbReference>
<proteinExistence type="predicted"/>
<feature type="binding site" evidence="2">
    <location>
        <position position="138"/>
    </location>
    <ligand>
        <name>ATP</name>
        <dbReference type="ChEBI" id="CHEBI:30616"/>
    </ligand>
</feature>
<protein>
    <submittedName>
        <fullName evidence="5">tRNA 2-thiocytidine(32) synthetase TtcA</fullName>
    </submittedName>
    <submittedName>
        <fullName evidence="4">tRNA(Ile)-lysidine synthetase-like protein</fullName>
    </submittedName>
</protein>
<evidence type="ECO:0000259" key="3">
    <source>
        <dbReference type="Pfam" id="PF01171"/>
    </source>
</evidence>
<keyword evidence="2" id="KW-0067">ATP-binding</keyword>
<reference evidence="4 6" key="1">
    <citation type="submission" date="2020-08" db="EMBL/GenBank/DDBJ databases">
        <title>Genomic Encyclopedia of Type Strains, Phase IV (KMG-IV): sequencing the most valuable type-strain genomes for metagenomic binning, comparative biology and taxonomic classification.</title>
        <authorList>
            <person name="Goeker M."/>
        </authorList>
    </citation>
    <scope>NUCLEOTIDE SEQUENCE [LARGE SCALE GENOMIC DNA]</scope>
    <source>
        <strain evidence="4 6">DSM 26963</strain>
    </source>
</reference>
<feature type="binding site" evidence="2">
    <location>
        <begin position="29"/>
        <end position="31"/>
    </location>
    <ligand>
        <name>ATP</name>
        <dbReference type="ChEBI" id="CHEBI:30616"/>
    </ligand>
</feature>
<dbReference type="PANTHER" id="PTHR43686">
    <property type="entry name" value="SULFURTRANSFERASE-RELATED"/>
    <property type="match status" value="1"/>
</dbReference>
<evidence type="ECO:0000313" key="4">
    <source>
        <dbReference type="EMBL" id="MBB5185317.1"/>
    </source>
</evidence>
<gene>
    <name evidence="5" type="ORF">H5982_02090</name>
    <name evidence="4" type="ORF">HNQ43_001371</name>
</gene>
<keyword evidence="2" id="KW-0547">Nucleotide-binding</keyword>
<dbReference type="SUPFAM" id="SSF52402">
    <property type="entry name" value="Adenine nucleotide alpha hydrolases-like"/>
    <property type="match status" value="1"/>
</dbReference>
<evidence type="ECO:0000256" key="1">
    <source>
        <dbReference type="ARBA" id="ARBA00022679"/>
    </source>
</evidence>
<organism evidence="4 6">
    <name type="scientific">Faecalicoccus acidiformans</name>
    <dbReference type="NCBI Taxonomy" id="915173"/>
    <lineage>
        <taxon>Bacteria</taxon>
        <taxon>Bacillati</taxon>
        <taxon>Bacillota</taxon>
        <taxon>Erysipelotrichia</taxon>
        <taxon>Erysipelotrichales</taxon>
        <taxon>Erysipelotrichaceae</taxon>
        <taxon>Faecalicoccus</taxon>
    </lineage>
</organism>
<evidence type="ECO:0000313" key="7">
    <source>
        <dbReference type="Proteomes" id="UP000775500"/>
    </source>
</evidence>
<sequence>MKIQPILRAIRNADQDFSMIEDGDRIAVALSGGKDSMLLFLALSIYQKFSKHPFELCAIHVDVGFEDKINQTMIDFAKQYNLELYIEKTKIFEILKQHRTSKGRLPCSLCSTLKKGVLFERAKELSCNKIALGHHQDDAIETLFMNMIHGSKIATFQPVQYMSRMNMSMIRPLIYCKESQIIHACQINEIPSAKKICPNDGITMRQEMKEMLENIYQSYPQARDNFLTALSNEQQISLWHKKKHKTT</sequence>
<dbReference type="EMBL" id="JACHHD010000013">
    <property type="protein sequence ID" value="MBB5185317.1"/>
    <property type="molecule type" value="Genomic_DNA"/>
</dbReference>
<dbReference type="RefSeq" id="WP_183376147.1">
    <property type="nucleotide sequence ID" value="NZ_CALVCN010000044.1"/>
</dbReference>
<feature type="binding site" evidence="2">
    <location>
        <position position="133"/>
    </location>
    <ligand>
        <name>ATP</name>
        <dbReference type="ChEBI" id="CHEBI:30616"/>
    </ligand>
</feature>
<dbReference type="CDD" id="cd24138">
    <property type="entry name" value="TtcA-like"/>
    <property type="match status" value="1"/>
</dbReference>
<dbReference type="Proteomes" id="UP000775500">
    <property type="component" value="Unassembled WGS sequence"/>
</dbReference>
<dbReference type="InterPro" id="IPR014729">
    <property type="entry name" value="Rossmann-like_a/b/a_fold"/>
</dbReference>
<evidence type="ECO:0000313" key="6">
    <source>
        <dbReference type="Proteomes" id="UP000521313"/>
    </source>
</evidence>
<dbReference type="Pfam" id="PF01171">
    <property type="entry name" value="ATP_bind_3"/>
    <property type="match status" value="1"/>
</dbReference>
<dbReference type="GO" id="GO:0008033">
    <property type="term" value="P:tRNA processing"/>
    <property type="evidence" value="ECO:0007669"/>
    <property type="project" value="InterPro"/>
</dbReference>
<keyword evidence="7" id="KW-1185">Reference proteome</keyword>